<dbReference type="InterPro" id="IPR004839">
    <property type="entry name" value="Aminotransferase_I/II_large"/>
</dbReference>
<protein>
    <submittedName>
        <fullName evidence="7">PLP-dependent aminotransferase family protein</fullName>
    </submittedName>
</protein>
<dbReference type="EMBL" id="JAPMOU010000025">
    <property type="protein sequence ID" value="MDE1463839.1"/>
    <property type="molecule type" value="Genomic_DNA"/>
</dbReference>
<keyword evidence="5" id="KW-0804">Transcription</keyword>
<feature type="domain" description="HTH gntR-type" evidence="6">
    <location>
        <begin position="2"/>
        <end position="70"/>
    </location>
</feature>
<evidence type="ECO:0000256" key="3">
    <source>
        <dbReference type="ARBA" id="ARBA00023015"/>
    </source>
</evidence>
<keyword evidence="4" id="KW-0238">DNA-binding</keyword>
<keyword evidence="8" id="KW-1185">Reference proteome</keyword>
<dbReference type="RefSeq" id="WP_274690173.1">
    <property type="nucleotide sequence ID" value="NZ_JAPMOU010000025.1"/>
</dbReference>
<dbReference type="PANTHER" id="PTHR46577">
    <property type="entry name" value="HTH-TYPE TRANSCRIPTIONAL REGULATORY PROTEIN GABR"/>
    <property type="match status" value="1"/>
</dbReference>
<evidence type="ECO:0000256" key="2">
    <source>
        <dbReference type="ARBA" id="ARBA00022898"/>
    </source>
</evidence>
<sequence length="488" mass="56086">MSYRYQKLYQYLRDAINQGYYKPGQRLPASRTLAKEQGLSRNTVVRVYEMLISEGYLTSHIGDGMRVSHNLPDTPWLTDQHSQCTSVEPSWSCWGQRLLTLSHSYDQYREKTAPSDASLMVDFQYGHIEMSESIRLQWRRLASKWSYLQTQAYGDPQGLLELRKALTTHLTTYRGCHTNEEQLVIGSSAQHLFALIVQLTTDPGDTVVIEEPWYKRFRDLLILANVNVISIPVDDQGLCLDQLQQKTINQGITPKLIYVTPSHQFPAGVVMSLHRRLALLDWCNKQQCWIIEDDYDSEFRYSGPPIDALQSLDKKGRVIYVGTTSKVICPSLRIAYGIFPPPWIKPMCRAINLGFRHSSWMEQHMLAECINNGSYVSHIRRQRRLYDNNRMILVNALTTHFGESIQIQGESAGLHLLLWLKNFSGQHQQRVVQSLKKAGIAVYPIDHLYSMPQQYLGLMMGYATLSHSQIEHGVLKMKKVLDKLTKAH</sequence>
<dbReference type="SMART" id="SM00345">
    <property type="entry name" value="HTH_GNTR"/>
    <property type="match status" value="1"/>
</dbReference>
<dbReference type="Gene3D" id="3.40.640.10">
    <property type="entry name" value="Type I PLP-dependent aspartate aminotransferase-like (Major domain)"/>
    <property type="match status" value="1"/>
</dbReference>
<evidence type="ECO:0000256" key="1">
    <source>
        <dbReference type="ARBA" id="ARBA00005384"/>
    </source>
</evidence>
<dbReference type="GO" id="GO:0008483">
    <property type="term" value="F:transaminase activity"/>
    <property type="evidence" value="ECO:0007669"/>
    <property type="project" value="UniProtKB-KW"/>
</dbReference>
<keyword evidence="7" id="KW-0032">Aminotransferase</keyword>
<dbReference type="PANTHER" id="PTHR46577:SF1">
    <property type="entry name" value="HTH-TYPE TRANSCRIPTIONAL REGULATORY PROTEIN GABR"/>
    <property type="match status" value="1"/>
</dbReference>
<comment type="caution">
    <text evidence="7">The sequence shown here is derived from an EMBL/GenBank/DDBJ whole genome shotgun (WGS) entry which is preliminary data.</text>
</comment>
<keyword evidence="3" id="KW-0805">Transcription regulation</keyword>
<dbReference type="Gene3D" id="1.10.10.10">
    <property type="entry name" value="Winged helix-like DNA-binding domain superfamily/Winged helix DNA-binding domain"/>
    <property type="match status" value="1"/>
</dbReference>
<dbReference type="Proteomes" id="UP001528823">
    <property type="component" value="Unassembled WGS sequence"/>
</dbReference>
<proteinExistence type="inferred from homology"/>
<dbReference type="InterPro" id="IPR051446">
    <property type="entry name" value="HTH_trans_reg/aminotransferase"/>
</dbReference>
<evidence type="ECO:0000256" key="5">
    <source>
        <dbReference type="ARBA" id="ARBA00023163"/>
    </source>
</evidence>
<dbReference type="Pfam" id="PF00392">
    <property type="entry name" value="GntR"/>
    <property type="match status" value="1"/>
</dbReference>
<dbReference type="SUPFAM" id="SSF53383">
    <property type="entry name" value="PLP-dependent transferases"/>
    <property type="match status" value="1"/>
</dbReference>
<dbReference type="PROSITE" id="PS50949">
    <property type="entry name" value="HTH_GNTR"/>
    <property type="match status" value="1"/>
</dbReference>
<evidence type="ECO:0000259" key="6">
    <source>
        <dbReference type="PROSITE" id="PS50949"/>
    </source>
</evidence>
<reference evidence="7 8" key="1">
    <citation type="submission" date="2022-11" db="EMBL/GenBank/DDBJ databases">
        <title>Spartinivicinus poritis sp. nov., isolated from scleractinian coral Porites lutea.</title>
        <authorList>
            <person name="Zhang G."/>
            <person name="Cai L."/>
            <person name="Wei Q."/>
        </authorList>
    </citation>
    <scope>NUCLEOTIDE SEQUENCE [LARGE SCALE GENOMIC DNA]</scope>
    <source>
        <strain evidence="7 8">A2-2</strain>
    </source>
</reference>
<evidence type="ECO:0000256" key="4">
    <source>
        <dbReference type="ARBA" id="ARBA00023125"/>
    </source>
</evidence>
<dbReference type="InterPro" id="IPR015424">
    <property type="entry name" value="PyrdxlP-dep_Trfase"/>
</dbReference>
<accession>A0ABT5UBT0</accession>
<evidence type="ECO:0000313" key="7">
    <source>
        <dbReference type="EMBL" id="MDE1463839.1"/>
    </source>
</evidence>
<organism evidence="7 8">
    <name type="scientific">Spartinivicinus poritis</name>
    <dbReference type="NCBI Taxonomy" id="2994640"/>
    <lineage>
        <taxon>Bacteria</taxon>
        <taxon>Pseudomonadati</taxon>
        <taxon>Pseudomonadota</taxon>
        <taxon>Gammaproteobacteria</taxon>
        <taxon>Oceanospirillales</taxon>
        <taxon>Zooshikellaceae</taxon>
        <taxon>Spartinivicinus</taxon>
    </lineage>
</organism>
<keyword evidence="7" id="KW-0808">Transferase</keyword>
<dbReference type="Pfam" id="PF00155">
    <property type="entry name" value="Aminotran_1_2"/>
    <property type="match status" value="1"/>
</dbReference>
<dbReference type="CDD" id="cd07377">
    <property type="entry name" value="WHTH_GntR"/>
    <property type="match status" value="1"/>
</dbReference>
<dbReference type="InterPro" id="IPR000524">
    <property type="entry name" value="Tscrpt_reg_HTH_GntR"/>
</dbReference>
<dbReference type="CDD" id="cd00609">
    <property type="entry name" value="AAT_like"/>
    <property type="match status" value="1"/>
</dbReference>
<dbReference type="SUPFAM" id="SSF46785">
    <property type="entry name" value="Winged helix' DNA-binding domain"/>
    <property type="match status" value="1"/>
</dbReference>
<dbReference type="InterPro" id="IPR036388">
    <property type="entry name" value="WH-like_DNA-bd_sf"/>
</dbReference>
<name>A0ABT5UBT0_9GAMM</name>
<gene>
    <name evidence="7" type="ORF">ORQ98_17950</name>
</gene>
<dbReference type="InterPro" id="IPR036390">
    <property type="entry name" value="WH_DNA-bd_sf"/>
</dbReference>
<evidence type="ECO:0000313" key="8">
    <source>
        <dbReference type="Proteomes" id="UP001528823"/>
    </source>
</evidence>
<comment type="similarity">
    <text evidence="1">In the C-terminal section; belongs to the class-I pyridoxal-phosphate-dependent aminotransferase family.</text>
</comment>
<dbReference type="PRINTS" id="PR00035">
    <property type="entry name" value="HTHGNTR"/>
</dbReference>
<dbReference type="InterPro" id="IPR015421">
    <property type="entry name" value="PyrdxlP-dep_Trfase_major"/>
</dbReference>
<keyword evidence="2" id="KW-0663">Pyridoxal phosphate</keyword>